<organism evidence="2 3">
    <name type="scientific">Sphingomonas baiyangensis</name>
    <dbReference type="NCBI Taxonomy" id="2572576"/>
    <lineage>
        <taxon>Bacteria</taxon>
        <taxon>Pseudomonadati</taxon>
        <taxon>Pseudomonadota</taxon>
        <taxon>Alphaproteobacteria</taxon>
        <taxon>Sphingomonadales</taxon>
        <taxon>Sphingomonadaceae</taxon>
        <taxon>Sphingomonas</taxon>
    </lineage>
</organism>
<protein>
    <submittedName>
        <fullName evidence="2">Uncharacterized protein</fullName>
    </submittedName>
</protein>
<sequence>MDLTGSHGGVVAAAAMASWAAATAFWMGVGTVIWRLFFEPRIKALQGQLEDERTRCDKDVEALRDRIKQLELLLMLHGPQSLRQHMQAALSEHSIAMSELKENRAND</sequence>
<reference evidence="2 3" key="1">
    <citation type="submission" date="2019-04" db="EMBL/GenBank/DDBJ databases">
        <authorList>
            <person name="Yang Y."/>
            <person name="Wei D."/>
        </authorList>
    </citation>
    <scope>NUCLEOTIDE SEQUENCE [LARGE SCALE GENOMIC DNA]</scope>
    <source>
        <strain evidence="2 3">L-1-4w-11</strain>
    </source>
</reference>
<evidence type="ECO:0000313" key="2">
    <source>
        <dbReference type="EMBL" id="TKD50233.1"/>
    </source>
</evidence>
<evidence type="ECO:0000313" key="3">
    <source>
        <dbReference type="Proteomes" id="UP000309138"/>
    </source>
</evidence>
<name>A0A4U1L243_9SPHN</name>
<comment type="caution">
    <text evidence="2">The sequence shown here is derived from an EMBL/GenBank/DDBJ whole genome shotgun (WGS) entry which is preliminary data.</text>
</comment>
<feature type="transmembrane region" description="Helical" evidence="1">
    <location>
        <begin position="12"/>
        <end position="38"/>
    </location>
</feature>
<keyword evidence="1" id="KW-0472">Membrane</keyword>
<accession>A0A4U1L243</accession>
<dbReference type="RefSeq" id="WP_136942176.1">
    <property type="nucleotide sequence ID" value="NZ_SWKR01000002.1"/>
</dbReference>
<proteinExistence type="predicted"/>
<dbReference type="Proteomes" id="UP000309138">
    <property type="component" value="Unassembled WGS sequence"/>
</dbReference>
<dbReference type="OrthoDB" id="7870250at2"/>
<dbReference type="EMBL" id="SWKR01000002">
    <property type="protein sequence ID" value="TKD50233.1"/>
    <property type="molecule type" value="Genomic_DNA"/>
</dbReference>
<keyword evidence="1" id="KW-1133">Transmembrane helix</keyword>
<dbReference type="AlphaFoldDB" id="A0A4U1L243"/>
<keyword evidence="1" id="KW-0812">Transmembrane</keyword>
<gene>
    <name evidence="2" type="ORF">FBR43_05280</name>
</gene>
<keyword evidence="3" id="KW-1185">Reference proteome</keyword>
<evidence type="ECO:0000256" key="1">
    <source>
        <dbReference type="SAM" id="Phobius"/>
    </source>
</evidence>